<evidence type="ECO:0000259" key="2">
    <source>
        <dbReference type="SMART" id="SM00903"/>
    </source>
</evidence>
<dbReference type="AlphaFoldDB" id="A0A3N4RB99"/>
<evidence type="ECO:0000313" key="3">
    <source>
        <dbReference type="EMBL" id="RPE28619.1"/>
    </source>
</evidence>
<feature type="domain" description="Flavin reductase like" evidence="2">
    <location>
        <begin position="18"/>
        <end position="166"/>
    </location>
</feature>
<dbReference type="PANTHER" id="PTHR30466:SF1">
    <property type="entry name" value="FMN REDUCTASE (NADH) RUTF"/>
    <property type="match status" value="1"/>
</dbReference>
<gene>
    <name evidence="3" type="ORF">EDD38_5756</name>
</gene>
<protein>
    <submittedName>
        <fullName evidence="3">Flavin reductase (DIM6/NTAB) family NADH-FMN oxidoreductase RutF</fullName>
    </submittedName>
</protein>
<sequence length="186" mass="18944">MSAPVRSAVTADALRAAARRWPTGVAVLTARWGGEEYAKTVSSFATLSLDPPLIGVAVSARSPLAAAVHDSGRFAVSVLTERQEPLARRFATPGAGRAAGPLPDLPVHAGAAGALVPAGCAAWFDARLHAELPVGDHVLLVGRVTAAGADGADARPLLHHAARYRLLGPETPSPASTTFPTRGVGA</sequence>
<dbReference type="SMART" id="SM00903">
    <property type="entry name" value="Flavin_Reduct"/>
    <property type="match status" value="1"/>
</dbReference>
<organism evidence="3 4">
    <name type="scientific">Kitasatospora cineracea</name>
    <dbReference type="NCBI Taxonomy" id="88074"/>
    <lineage>
        <taxon>Bacteria</taxon>
        <taxon>Bacillati</taxon>
        <taxon>Actinomycetota</taxon>
        <taxon>Actinomycetes</taxon>
        <taxon>Kitasatosporales</taxon>
        <taxon>Streptomycetaceae</taxon>
        <taxon>Kitasatospora</taxon>
    </lineage>
</organism>
<dbReference type="RefSeq" id="WP_162871721.1">
    <property type="nucleotide sequence ID" value="NZ_JBEYIY010000037.1"/>
</dbReference>
<dbReference type="GO" id="GO:0042602">
    <property type="term" value="F:riboflavin reductase (NADPH) activity"/>
    <property type="evidence" value="ECO:0007669"/>
    <property type="project" value="TreeGrafter"/>
</dbReference>
<dbReference type="InterPro" id="IPR012349">
    <property type="entry name" value="Split_barrel_FMN-bd"/>
</dbReference>
<keyword evidence="4" id="KW-1185">Reference proteome</keyword>
<dbReference type="Pfam" id="PF01613">
    <property type="entry name" value="Flavin_Reduct"/>
    <property type="match status" value="1"/>
</dbReference>
<dbReference type="GO" id="GO:0010181">
    <property type="term" value="F:FMN binding"/>
    <property type="evidence" value="ECO:0007669"/>
    <property type="project" value="InterPro"/>
</dbReference>
<proteinExistence type="predicted"/>
<dbReference type="SUPFAM" id="SSF50475">
    <property type="entry name" value="FMN-binding split barrel"/>
    <property type="match status" value="1"/>
</dbReference>
<name>A0A3N4RB99_9ACTN</name>
<accession>A0A3N4RB99</accession>
<dbReference type="Proteomes" id="UP000266906">
    <property type="component" value="Unassembled WGS sequence"/>
</dbReference>
<evidence type="ECO:0000256" key="1">
    <source>
        <dbReference type="ARBA" id="ARBA00023002"/>
    </source>
</evidence>
<reference evidence="3 4" key="1">
    <citation type="submission" date="2018-11" db="EMBL/GenBank/DDBJ databases">
        <title>Sequencing the genomes of 1000 actinobacteria strains.</title>
        <authorList>
            <person name="Klenk H.-P."/>
        </authorList>
    </citation>
    <scope>NUCLEOTIDE SEQUENCE [LARGE SCALE GENOMIC DNA]</scope>
    <source>
        <strain evidence="3 4">DSM 44781</strain>
    </source>
</reference>
<dbReference type="PANTHER" id="PTHR30466">
    <property type="entry name" value="FLAVIN REDUCTASE"/>
    <property type="match status" value="1"/>
</dbReference>
<keyword evidence="1" id="KW-0560">Oxidoreductase</keyword>
<evidence type="ECO:0000313" key="4">
    <source>
        <dbReference type="Proteomes" id="UP000266906"/>
    </source>
</evidence>
<dbReference type="EMBL" id="RKQG01000002">
    <property type="protein sequence ID" value="RPE28619.1"/>
    <property type="molecule type" value="Genomic_DNA"/>
</dbReference>
<dbReference type="InterPro" id="IPR002563">
    <property type="entry name" value="Flavin_Rdtase-like_dom"/>
</dbReference>
<dbReference type="InterPro" id="IPR050268">
    <property type="entry name" value="NADH-dep_flavin_reductase"/>
</dbReference>
<comment type="caution">
    <text evidence="3">The sequence shown here is derived from an EMBL/GenBank/DDBJ whole genome shotgun (WGS) entry which is preliminary data.</text>
</comment>
<dbReference type="Gene3D" id="2.30.110.10">
    <property type="entry name" value="Electron Transport, Fmn-binding Protein, Chain A"/>
    <property type="match status" value="1"/>
</dbReference>